<name>A0AAE0ZY54_9GAST</name>
<keyword evidence="2" id="KW-1185">Reference proteome</keyword>
<comment type="caution">
    <text evidence="1">The sequence shown here is derived from an EMBL/GenBank/DDBJ whole genome shotgun (WGS) entry which is preliminary data.</text>
</comment>
<evidence type="ECO:0000313" key="2">
    <source>
        <dbReference type="Proteomes" id="UP001283361"/>
    </source>
</evidence>
<protein>
    <submittedName>
        <fullName evidence="1">Uncharacterized protein</fullName>
    </submittedName>
</protein>
<dbReference type="EMBL" id="JAWDGP010003066">
    <property type="protein sequence ID" value="KAK3777724.1"/>
    <property type="molecule type" value="Genomic_DNA"/>
</dbReference>
<accession>A0AAE0ZY54</accession>
<organism evidence="1 2">
    <name type="scientific">Elysia crispata</name>
    <name type="common">lettuce slug</name>
    <dbReference type="NCBI Taxonomy" id="231223"/>
    <lineage>
        <taxon>Eukaryota</taxon>
        <taxon>Metazoa</taxon>
        <taxon>Spiralia</taxon>
        <taxon>Lophotrochozoa</taxon>
        <taxon>Mollusca</taxon>
        <taxon>Gastropoda</taxon>
        <taxon>Heterobranchia</taxon>
        <taxon>Euthyneura</taxon>
        <taxon>Panpulmonata</taxon>
        <taxon>Sacoglossa</taxon>
        <taxon>Placobranchoidea</taxon>
        <taxon>Plakobranchidae</taxon>
        <taxon>Elysia</taxon>
    </lineage>
</organism>
<dbReference type="AlphaFoldDB" id="A0AAE0ZY54"/>
<evidence type="ECO:0000313" key="1">
    <source>
        <dbReference type="EMBL" id="KAK3777724.1"/>
    </source>
</evidence>
<gene>
    <name evidence="1" type="ORF">RRG08_021834</name>
</gene>
<proteinExistence type="predicted"/>
<sequence>MNLKQLAHVEGIRDYLLCTGKQHSLNIQVVRQSVEIHTYLAVCLTGQHRIIKGISIRKCEYVNGCSSFEKHLQVEK</sequence>
<dbReference type="Proteomes" id="UP001283361">
    <property type="component" value="Unassembled WGS sequence"/>
</dbReference>
<reference evidence="1" key="1">
    <citation type="journal article" date="2023" name="G3 (Bethesda)">
        <title>A reference genome for the long-term kleptoplast-retaining sea slug Elysia crispata morphotype clarki.</title>
        <authorList>
            <person name="Eastman K.E."/>
            <person name="Pendleton A.L."/>
            <person name="Shaikh M.A."/>
            <person name="Suttiyut T."/>
            <person name="Ogas R."/>
            <person name="Tomko P."/>
            <person name="Gavelis G."/>
            <person name="Widhalm J.R."/>
            <person name="Wisecaver J.H."/>
        </authorList>
    </citation>
    <scope>NUCLEOTIDE SEQUENCE</scope>
    <source>
        <strain evidence="1">ECLA1</strain>
    </source>
</reference>